<accession>A0A3M6U767</accession>
<proteinExistence type="predicted"/>
<dbReference type="GO" id="GO:0005509">
    <property type="term" value="F:calcium ion binding"/>
    <property type="evidence" value="ECO:0007669"/>
    <property type="project" value="InterPro"/>
</dbReference>
<evidence type="ECO:0000259" key="6">
    <source>
        <dbReference type="PROSITE" id="PS50022"/>
    </source>
</evidence>
<feature type="domain" description="EGF-like" evidence="7">
    <location>
        <begin position="460"/>
        <end position="498"/>
    </location>
</feature>
<dbReference type="InterPro" id="IPR036383">
    <property type="entry name" value="TSP1_rpt_sf"/>
</dbReference>
<feature type="domain" description="EGF-like" evidence="7">
    <location>
        <begin position="295"/>
        <end position="333"/>
    </location>
</feature>
<dbReference type="PRINTS" id="PR01705">
    <property type="entry name" value="TSP1REPEAT"/>
</dbReference>
<dbReference type="FunFam" id="2.60.40.10:FF:000028">
    <property type="entry name" value="Neuronal cell adhesion molecule"/>
    <property type="match status" value="1"/>
</dbReference>
<dbReference type="Gene3D" id="2.10.25.10">
    <property type="entry name" value="Laminin"/>
    <property type="match status" value="5"/>
</dbReference>
<comment type="caution">
    <text evidence="9">The sequence shown here is derived from an EMBL/GenBank/DDBJ whole genome shotgun (WGS) entry which is preliminary data.</text>
</comment>
<dbReference type="SUPFAM" id="SSF57196">
    <property type="entry name" value="EGF/Laminin"/>
    <property type="match status" value="5"/>
</dbReference>
<evidence type="ECO:0000259" key="7">
    <source>
        <dbReference type="PROSITE" id="PS50026"/>
    </source>
</evidence>
<dbReference type="OrthoDB" id="283575at2759"/>
<dbReference type="CDD" id="cd00057">
    <property type="entry name" value="FA58C"/>
    <property type="match status" value="2"/>
</dbReference>
<feature type="disulfide bond" evidence="4">
    <location>
        <begin position="447"/>
        <end position="456"/>
    </location>
</feature>
<dbReference type="PROSITE" id="PS01186">
    <property type="entry name" value="EGF_2"/>
    <property type="match status" value="3"/>
</dbReference>
<dbReference type="Pfam" id="PF00008">
    <property type="entry name" value="EGF"/>
    <property type="match status" value="2"/>
</dbReference>
<comment type="caution">
    <text evidence="4">Lacks conserved residue(s) required for the propagation of feature annotation.</text>
</comment>
<feature type="disulfide bond" evidence="4">
    <location>
        <begin position="363"/>
        <end position="372"/>
    </location>
</feature>
<feature type="domain" description="EGF-like" evidence="7">
    <location>
        <begin position="417"/>
        <end position="457"/>
    </location>
</feature>
<dbReference type="PROSITE" id="PS50853">
    <property type="entry name" value="FN3"/>
    <property type="match status" value="2"/>
</dbReference>
<dbReference type="CDD" id="cd00054">
    <property type="entry name" value="EGF_CA"/>
    <property type="match status" value="4"/>
</dbReference>
<dbReference type="Gene3D" id="2.60.40.10">
    <property type="entry name" value="Immunoglobulins"/>
    <property type="match status" value="2"/>
</dbReference>
<dbReference type="SMART" id="SM00179">
    <property type="entry name" value="EGF_CA"/>
    <property type="match status" value="2"/>
</dbReference>
<keyword evidence="3 4" id="KW-1015">Disulfide bond</keyword>
<keyword evidence="10" id="KW-1185">Reference proteome</keyword>
<evidence type="ECO:0000256" key="1">
    <source>
        <dbReference type="ARBA" id="ARBA00022536"/>
    </source>
</evidence>
<dbReference type="SMART" id="SM00231">
    <property type="entry name" value="FA58C"/>
    <property type="match status" value="2"/>
</dbReference>
<protein>
    <submittedName>
        <fullName evidence="9">Uncharacterized protein</fullName>
    </submittedName>
</protein>
<dbReference type="PROSITE" id="PS50092">
    <property type="entry name" value="TSP1"/>
    <property type="match status" value="1"/>
</dbReference>
<dbReference type="SMART" id="SM00181">
    <property type="entry name" value="EGF"/>
    <property type="match status" value="5"/>
</dbReference>
<dbReference type="SUPFAM" id="SSF82895">
    <property type="entry name" value="TSP-1 type 1 repeat"/>
    <property type="match status" value="1"/>
</dbReference>
<feature type="compositionally biased region" description="Polar residues" evidence="5">
    <location>
        <begin position="1"/>
        <end position="16"/>
    </location>
</feature>
<dbReference type="FunFam" id="2.10.25.10:FF:000118">
    <property type="entry name" value="protein delta homolog 2"/>
    <property type="match status" value="1"/>
</dbReference>
<keyword evidence="2" id="KW-0677">Repeat</keyword>
<name>A0A3M6U767_POCDA</name>
<dbReference type="InterPro" id="IPR003961">
    <property type="entry name" value="FN3_dom"/>
</dbReference>
<reference evidence="9 10" key="1">
    <citation type="journal article" date="2018" name="Sci. Rep.">
        <title>Comparative analysis of the Pocillopora damicornis genome highlights role of immune system in coral evolution.</title>
        <authorList>
            <person name="Cunning R."/>
            <person name="Bay R.A."/>
            <person name="Gillette P."/>
            <person name="Baker A.C."/>
            <person name="Traylor-Knowles N."/>
        </authorList>
    </citation>
    <scope>NUCLEOTIDE SEQUENCE [LARGE SCALE GENOMIC DNA]</scope>
    <source>
        <strain evidence="9">RSMAS</strain>
        <tissue evidence="9">Whole animal</tissue>
    </source>
</reference>
<dbReference type="CDD" id="cd00063">
    <property type="entry name" value="FN3"/>
    <property type="match status" value="2"/>
</dbReference>
<dbReference type="FunFam" id="2.20.100.10:FF:000002">
    <property type="entry name" value="Unc-5 netrin receptor C"/>
    <property type="match status" value="1"/>
</dbReference>
<dbReference type="InterPro" id="IPR036116">
    <property type="entry name" value="FN3_sf"/>
</dbReference>
<dbReference type="Gene3D" id="2.60.120.260">
    <property type="entry name" value="Galactose-binding domain-like"/>
    <property type="match status" value="2"/>
</dbReference>
<dbReference type="Pfam" id="PF00041">
    <property type="entry name" value="fn3"/>
    <property type="match status" value="2"/>
</dbReference>
<feature type="domain" description="Fibronectin type-III" evidence="8">
    <location>
        <begin position="763"/>
        <end position="857"/>
    </location>
</feature>
<organism evidence="9 10">
    <name type="scientific">Pocillopora damicornis</name>
    <name type="common">Cauliflower coral</name>
    <name type="synonym">Millepora damicornis</name>
    <dbReference type="NCBI Taxonomy" id="46731"/>
    <lineage>
        <taxon>Eukaryota</taxon>
        <taxon>Metazoa</taxon>
        <taxon>Cnidaria</taxon>
        <taxon>Anthozoa</taxon>
        <taxon>Hexacorallia</taxon>
        <taxon>Scleractinia</taxon>
        <taxon>Astrocoeniina</taxon>
        <taxon>Pocilloporidae</taxon>
        <taxon>Pocillopora</taxon>
    </lineage>
</organism>
<feature type="disulfide bond" evidence="4">
    <location>
        <begin position="304"/>
        <end position="321"/>
    </location>
</feature>
<dbReference type="PROSITE" id="PS00022">
    <property type="entry name" value="EGF_1"/>
    <property type="match status" value="5"/>
</dbReference>
<dbReference type="PANTHER" id="PTHR24543">
    <property type="entry name" value="MULTICOPPER OXIDASE-RELATED"/>
    <property type="match status" value="1"/>
</dbReference>
<evidence type="ECO:0000259" key="8">
    <source>
        <dbReference type="PROSITE" id="PS50853"/>
    </source>
</evidence>
<dbReference type="EMBL" id="RCHS01002139">
    <property type="protein sequence ID" value="RMX49461.1"/>
    <property type="molecule type" value="Genomic_DNA"/>
</dbReference>
<evidence type="ECO:0000313" key="9">
    <source>
        <dbReference type="EMBL" id="RMX49461.1"/>
    </source>
</evidence>
<dbReference type="SUPFAM" id="SSF49785">
    <property type="entry name" value="Galactose-binding domain-like"/>
    <property type="match status" value="2"/>
</dbReference>
<feature type="non-terminal residue" evidence="9">
    <location>
        <position position="857"/>
    </location>
</feature>
<gene>
    <name evidence="9" type="ORF">pdam_00023892</name>
</gene>
<evidence type="ECO:0000313" key="10">
    <source>
        <dbReference type="Proteomes" id="UP000275408"/>
    </source>
</evidence>
<feature type="domain" description="F5/8 type C" evidence="6">
    <location>
        <begin position="140"/>
        <end position="287"/>
    </location>
</feature>
<evidence type="ECO:0000256" key="2">
    <source>
        <dbReference type="ARBA" id="ARBA00022737"/>
    </source>
</evidence>
<feature type="disulfide bond" evidence="4">
    <location>
        <begin position="404"/>
        <end position="413"/>
    </location>
</feature>
<feature type="disulfide bond" evidence="4">
    <location>
        <begin position="469"/>
        <end position="486"/>
    </location>
</feature>
<dbReference type="Proteomes" id="UP000275408">
    <property type="component" value="Unassembled WGS sequence"/>
</dbReference>
<feature type="disulfide bond" evidence="4">
    <location>
        <begin position="323"/>
        <end position="332"/>
    </location>
</feature>
<dbReference type="Gene3D" id="2.20.100.10">
    <property type="entry name" value="Thrombospondin type-1 (TSP1) repeat"/>
    <property type="match status" value="1"/>
</dbReference>
<dbReference type="Pfam" id="PF00090">
    <property type="entry name" value="TSP_1"/>
    <property type="match status" value="1"/>
</dbReference>
<dbReference type="InterPro" id="IPR008979">
    <property type="entry name" value="Galactose-bd-like_sf"/>
</dbReference>
<dbReference type="InterPro" id="IPR013783">
    <property type="entry name" value="Ig-like_fold"/>
</dbReference>
<keyword evidence="1 4" id="KW-0245">EGF-like domain</keyword>
<dbReference type="SUPFAM" id="SSF49265">
    <property type="entry name" value="Fibronectin type III"/>
    <property type="match status" value="1"/>
</dbReference>
<dbReference type="InterPro" id="IPR001881">
    <property type="entry name" value="EGF-like_Ca-bd_dom"/>
</dbReference>
<dbReference type="PROSITE" id="PS50026">
    <property type="entry name" value="EGF_3"/>
    <property type="match status" value="5"/>
</dbReference>
<dbReference type="PROSITE" id="PS50022">
    <property type="entry name" value="FA58C_3"/>
    <property type="match status" value="2"/>
</dbReference>
<feature type="disulfide bond" evidence="4">
    <location>
        <begin position="488"/>
        <end position="497"/>
    </location>
</feature>
<feature type="disulfide bond" evidence="4">
    <location>
        <begin position="428"/>
        <end position="445"/>
    </location>
</feature>
<dbReference type="PROSITE" id="PS01286">
    <property type="entry name" value="FA58C_2"/>
    <property type="match status" value="2"/>
</dbReference>
<feature type="domain" description="F5/8 type C" evidence="6">
    <location>
        <begin position="1"/>
        <end position="137"/>
    </location>
</feature>
<dbReference type="Pfam" id="PF00754">
    <property type="entry name" value="F5_F8_type_C"/>
    <property type="match status" value="2"/>
</dbReference>
<feature type="domain" description="Fibronectin type-III" evidence="8">
    <location>
        <begin position="666"/>
        <end position="758"/>
    </location>
</feature>
<evidence type="ECO:0000256" key="5">
    <source>
        <dbReference type="SAM" id="MobiDB-lite"/>
    </source>
</evidence>
<feature type="region of interest" description="Disordered" evidence="5">
    <location>
        <begin position="1"/>
        <end position="22"/>
    </location>
</feature>
<dbReference type="SMART" id="SM00209">
    <property type="entry name" value="TSP1"/>
    <property type="match status" value="1"/>
</dbReference>
<dbReference type="InterPro" id="IPR000421">
    <property type="entry name" value="FA58C"/>
</dbReference>
<feature type="disulfide bond" evidence="4">
    <location>
        <begin position="344"/>
        <end position="361"/>
    </location>
</feature>
<dbReference type="SMART" id="SM00060">
    <property type="entry name" value="FN3"/>
    <property type="match status" value="2"/>
</dbReference>
<dbReference type="AlphaFoldDB" id="A0A3M6U767"/>
<sequence>MESGKIKNNQLEASSSKGKHDPAQARLNNEIAWIPWDNDESPRLTIILGNKYNRITGIATQGSARGKGWVRYYKLEYSSATADFRKAYQNNTFEGNSDGTTTVYHNLTNASFVAAKIHFLPCSWENLVAMRVEIYGCPECHRPLGIQSGKIEDWQITMRPFRYDRYEPRPWRLLLEATGGREEAWKPYWSYRGLWFQVHFHNEYTWVTGIATQGRVTTYKLRYRRYRVWPRWYREIGQRYAKEFTGNTHENTVVHNILETPIRASVFRIYPWTWRGAIEMRMELYGCKGTADRLADHVCLYKPCKNGGTCVSDYINGNYTCVCPDGFYGDTCRLGDLCKLSNPCLNGGNCSAVRSWPYFKCTCPFNYTGFDCGFGIDNVCSANPCLNKGTCTPNNNTLGFECSCPSGYIGFNCGLPAGNPCSDNSKPCKNGGNCTQENNVLGYTCKCTSEYIGFNCGFLKDDPCFPNPCRNGGNCSREDGLQDFICNCTLGFIGKRCESEIVHGNWSRWTPWPNCNKPCNNGTRTRRRACDNPRPAFGGEKCKGLTFESERCNQEKCPAENVKYQVKLRGETWENSLAEQGSKKYAELADRIKKAVKDFYHKRNENVEVDELNFKGGSVICSFNVTYDSIDSLQIVSFLEEIAGGLLGDIPVELREIETSNVPQQAPVVLEPKSSKSTSIVIKWSKNHSDQTLGHMIVYKEANKKFTTNTTKSVPLDTSEAMLEDLKKFTNYTIRVFAFSSKGNGVPSVAFTVRTQEDVPSEPPPDIVVKSTSSSTIHVSWGRISQAFVHGILMGYEVSYTKDDESPAWENKTLDANAHETVLSDLEYFTPYKVVICARTSQGCGKNVSRSATTFGD</sequence>
<feature type="disulfide bond" evidence="4">
    <location>
        <begin position="385"/>
        <end position="402"/>
    </location>
</feature>
<dbReference type="InterPro" id="IPR000884">
    <property type="entry name" value="TSP1_rpt"/>
</dbReference>
<evidence type="ECO:0000256" key="3">
    <source>
        <dbReference type="ARBA" id="ARBA00023157"/>
    </source>
</evidence>
<feature type="domain" description="EGF-like" evidence="7">
    <location>
        <begin position="334"/>
        <end position="373"/>
    </location>
</feature>
<feature type="domain" description="EGF-like" evidence="7">
    <location>
        <begin position="376"/>
        <end position="414"/>
    </location>
</feature>
<dbReference type="InterPro" id="IPR000742">
    <property type="entry name" value="EGF"/>
</dbReference>
<evidence type="ECO:0000256" key="4">
    <source>
        <dbReference type="PROSITE-ProRule" id="PRU00076"/>
    </source>
</evidence>